<dbReference type="AlphaFoldDB" id="A0A8W7PUH3"/>
<evidence type="ECO:0000313" key="2">
    <source>
        <dbReference type="EnsemblMetazoa" id="ACOM037787-PA.1"/>
    </source>
</evidence>
<feature type="compositionally biased region" description="Polar residues" evidence="1">
    <location>
        <begin position="279"/>
        <end position="303"/>
    </location>
</feature>
<name>A0A8W7PUH3_ANOCL</name>
<reference evidence="2" key="1">
    <citation type="submission" date="2022-08" db="UniProtKB">
        <authorList>
            <consortium name="EnsemblMetazoa"/>
        </authorList>
    </citation>
    <scope>IDENTIFICATION</scope>
</reference>
<sequence length="303" mass="32833">MWRTSFVSECEWAPATAELWATAALWATAELWAAPLDERKPRPPASAWAVADEPTLRPTGACTSSVLVRYLMKYTSGLLGLVTAGSGRLMSPTASGFFTSTYTIVFSSGELGGGRLLVRRLDEDDLVVLLAQAGRDDLLLERLLRLWRRHVHVDVLLDDLLLGSCSGCCGLALAPHVPTNDPALLKALALDWVKAFALDWVKAFALLKLLALVKAFPALNVTRRPKVISQRRGGESGEPTSPMYQNNFNGTSIACSSSGLAYHIALEEIVDAQEASGMSGRSKQSETNNNTKRPSTLYETLLG</sequence>
<dbReference type="Proteomes" id="UP000075882">
    <property type="component" value="Unassembled WGS sequence"/>
</dbReference>
<protein>
    <submittedName>
        <fullName evidence="2">Uncharacterized protein</fullName>
    </submittedName>
</protein>
<proteinExistence type="predicted"/>
<dbReference type="EnsemblMetazoa" id="ACOM037787-RA">
    <property type="protein sequence ID" value="ACOM037787-PA.1"/>
    <property type="gene ID" value="ACOM037787"/>
</dbReference>
<feature type="region of interest" description="Disordered" evidence="1">
    <location>
        <begin position="275"/>
        <end position="303"/>
    </location>
</feature>
<organism evidence="2">
    <name type="scientific">Anopheles coluzzii</name>
    <name type="common">African malaria mosquito</name>
    <dbReference type="NCBI Taxonomy" id="1518534"/>
    <lineage>
        <taxon>Eukaryota</taxon>
        <taxon>Metazoa</taxon>
        <taxon>Ecdysozoa</taxon>
        <taxon>Arthropoda</taxon>
        <taxon>Hexapoda</taxon>
        <taxon>Insecta</taxon>
        <taxon>Pterygota</taxon>
        <taxon>Neoptera</taxon>
        <taxon>Endopterygota</taxon>
        <taxon>Diptera</taxon>
        <taxon>Nematocera</taxon>
        <taxon>Culicoidea</taxon>
        <taxon>Culicidae</taxon>
        <taxon>Anophelinae</taxon>
        <taxon>Anopheles</taxon>
    </lineage>
</organism>
<evidence type="ECO:0000256" key="1">
    <source>
        <dbReference type="SAM" id="MobiDB-lite"/>
    </source>
</evidence>
<accession>A0A8W7PUH3</accession>